<dbReference type="PANTHER" id="PTHR43483">
    <property type="entry name" value="MEMBRANE TRANSPORTER PROTEIN HI_0806-RELATED"/>
    <property type="match status" value="1"/>
</dbReference>
<feature type="transmembrane region" description="Helical" evidence="5">
    <location>
        <begin position="48"/>
        <end position="69"/>
    </location>
</feature>
<comment type="caution">
    <text evidence="6">The sequence shown here is derived from an EMBL/GenBank/DDBJ whole genome shotgun (WGS) entry which is preliminary data.</text>
</comment>
<keyword evidence="3 5" id="KW-1133">Transmembrane helix</keyword>
<dbReference type="InterPro" id="IPR002781">
    <property type="entry name" value="TM_pro_TauE-like"/>
</dbReference>
<sequence>MDTLHIIYLLVLGTGIGLAAGLLGVGGGMILVPFLTLLLPGFGVPTHLVVHAAIATSMGTILFTSLSSMRAHQKRGAIRWDIVRVIVPGILVGGLFSGGAVFAAISSLMLATVFSVFVLYTAYSMFWGKPPQVGRTMPGPVGTAGMGVVIGFVSGLLGAGGGFLSIPFMVRGNIDMRKAVATSAALGFFIAIANSVGYVYSGFEQVQQEPGMLGYIYWPALVFVSVTSILTAPLGASLAHRLPQKVLKRIFGMLLLCIAVYMQYTAYTLG</sequence>
<keyword evidence="7" id="KW-1185">Reference proteome</keyword>
<reference evidence="6" key="1">
    <citation type="submission" date="2021-11" db="EMBL/GenBank/DDBJ databases">
        <title>Draft genome sequence of Alcaligenes endophyticus type strain CCUG 75668T.</title>
        <authorList>
            <person name="Salva-Serra F."/>
            <person name="Duran R.E."/>
            <person name="Seeger M."/>
            <person name="Moore E.R.B."/>
            <person name="Jaen-Luchoro D."/>
        </authorList>
    </citation>
    <scope>NUCLEOTIDE SEQUENCE</scope>
    <source>
        <strain evidence="6">CCUG 75668</strain>
    </source>
</reference>
<feature type="transmembrane region" description="Helical" evidence="5">
    <location>
        <begin position="250"/>
        <end position="267"/>
    </location>
</feature>
<evidence type="ECO:0000256" key="5">
    <source>
        <dbReference type="RuleBase" id="RU363041"/>
    </source>
</evidence>
<accession>A0ABT8EI01</accession>
<feature type="transmembrane region" description="Helical" evidence="5">
    <location>
        <begin position="143"/>
        <end position="168"/>
    </location>
</feature>
<feature type="transmembrane region" description="Helical" evidence="5">
    <location>
        <begin position="180"/>
        <end position="203"/>
    </location>
</feature>
<gene>
    <name evidence="6" type="ORF">LMS43_06410</name>
</gene>
<evidence type="ECO:0000256" key="3">
    <source>
        <dbReference type="ARBA" id="ARBA00022989"/>
    </source>
</evidence>
<proteinExistence type="inferred from homology"/>
<dbReference type="PANTHER" id="PTHR43483:SF3">
    <property type="entry name" value="MEMBRANE TRANSPORTER PROTEIN HI_0806-RELATED"/>
    <property type="match status" value="1"/>
</dbReference>
<keyword evidence="2 5" id="KW-0812">Transmembrane</keyword>
<evidence type="ECO:0000256" key="4">
    <source>
        <dbReference type="ARBA" id="ARBA00023136"/>
    </source>
</evidence>
<comment type="similarity">
    <text evidence="5">Belongs to the 4-toluene sulfonate uptake permease (TSUP) (TC 2.A.102) family.</text>
</comment>
<feature type="transmembrane region" description="Helical" evidence="5">
    <location>
        <begin position="7"/>
        <end position="36"/>
    </location>
</feature>
<dbReference type="Pfam" id="PF01925">
    <property type="entry name" value="TauE"/>
    <property type="match status" value="1"/>
</dbReference>
<keyword evidence="5" id="KW-1003">Cell membrane</keyword>
<dbReference type="RefSeq" id="WP_266125080.1">
    <property type="nucleotide sequence ID" value="NZ_JAJHNU010000001.1"/>
</dbReference>
<evidence type="ECO:0000256" key="1">
    <source>
        <dbReference type="ARBA" id="ARBA00004141"/>
    </source>
</evidence>
<organism evidence="6 7">
    <name type="scientific">Alcaligenes endophyticus</name>
    <dbReference type="NCBI Taxonomy" id="1929088"/>
    <lineage>
        <taxon>Bacteria</taxon>
        <taxon>Pseudomonadati</taxon>
        <taxon>Pseudomonadota</taxon>
        <taxon>Betaproteobacteria</taxon>
        <taxon>Burkholderiales</taxon>
        <taxon>Alcaligenaceae</taxon>
        <taxon>Alcaligenes</taxon>
    </lineage>
</organism>
<dbReference type="EMBL" id="JAJHNU010000001">
    <property type="protein sequence ID" value="MDN4120914.1"/>
    <property type="molecule type" value="Genomic_DNA"/>
</dbReference>
<feature type="transmembrane region" description="Helical" evidence="5">
    <location>
        <begin position="215"/>
        <end position="238"/>
    </location>
</feature>
<evidence type="ECO:0000313" key="6">
    <source>
        <dbReference type="EMBL" id="MDN4120914.1"/>
    </source>
</evidence>
<dbReference type="Proteomes" id="UP001168613">
    <property type="component" value="Unassembled WGS sequence"/>
</dbReference>
<protein>
    <recommendedName>
        <fullName evidence="5">Probable membrane transporter protein</fullName>
    </recommendedName>
</protein>
<evidence type="ECO:0000256" key="2">
    <source>
        <dbReference type="ARBA" id="ARBA00022692"/>
    </source>
</evidence>
<feature type="transmembrane region" description="Helical" evidence="5">
    <location>
        <begin position="90"/>
        <end position="123"/>
    </location>
</feature>
<name>A0ABT8EI01_9BURK</name>
<keyword evidence="4 5" id="KW-0472">Membrane</keyword>
<evidence type="ECO:0000313" key="7">
    <source>
        <dbReference type="Proteomes" id="UP001168613"/>
    </source>
</evidence>
<comment type="subcellular location">
    <subcellularLocation>
        <location evidence="5">Cell membrane</location>
        <topology evidence="5">Multi-pass membrane protein</topology>
    </subcellularLocation>
    <subcellularLocation>
        <location evidence="1">Membrane</location>
        <topology evidence="1">Multi-pass membrane protein</topology>
    </subcellularLocation>
</comment>